<keyword evidence="2 3" id="KW-0732">Signal</keyword>
<feature type="signal peptide" evidence="3">
    <location>
        <begin position="1"/>
        <end position="28"/>
    </location>
</feature>
<dbReference type="RefSeq" id="WP_088916417.1">
    <property type="nucleotide sequence ID" value="NZ_CP018632.1"/>
</dbReference>
<dbReference type="AlphaFoldDB" id="A0A2Z2NIN8"/>
<gene>
    <name evidence="5" type="ORF">IMCC3135_04050</name>
</gene>
<evidence type="ECO:0000259" key="4">
    <source>
        <dbReference type="Pfam" id="PF13458"/>
    </source>
</evidence>
<feature type="domain" description="Leucine-binding protein" evidence="4">
    <location>
        <begin position="32"/>
        <end position="348"/>
    </location>
</feature>
<evidence type="ECO:0000256" key="3">
    <source>
        <dbReference type="SAM" id="SignalP"/>
    </source>
</evidence>
<proteinExistence type="inferred from homology"/>
<evidence type="ECO:0000313" key="6">
    <source>
        <dbReference type="Proteomes" id="UP000250079"/>
    </source>
</evidence>
<evidence type="ECO:0000256" key="2">
    <source>
        <dbReference type="ARBA" id="ARBA00022729"/>
    </source>
</evidence>
<dbReference type="KEGG" id="gai:IMCC3135_04050"/>
<dbReference type="Gene3D" id="3.40.50.2300">
    <property type="match status" value="2"/>
</dbReference>
<dbReference type="SUPFAM" id="SSF53822">
    <property type="entry name" value="Periplasmic binding protein-like I"/>
    <property type="match status" value="1"/>
</dbReference>
<name>A0A2Z2NIN8_9GAMM</name>
<dbReference type="EMBL" id="CP018632">
    <property type="protein sequence ID" value="ASJ70923.1"/>
    <property type="molecule type" value="Genomic_DNA"/>
</dbReference>
<dbReference type="PANTHER" id="PTHR30483">
    <property type="entry name" value="LEUCINE-SPECIFIC-BINDING PROTEIN"/>
    <property type="match status" value="1"/>
</dbReference>
<evidence type="ECO:0000256" key="1">
    <source>
        <dbReference type="ARBA" id="ARBA00010062"/>
    </source>
</evidence>
<accession>A0A2Z2NIN8</accession>
<evidence type="ECO:0000313" key="5">
    <source>
        <dbReference type="EMBL" id="ASJ70923.1"/>
    </source>
</evidence>
<dbReference type="InterPro" id="IPR051010">
    <property type="entry name" value="BCAA_transport"/>
</dbReference>
<dbReference type="Pfam" id="PF13458">
    <property type="entry name" value="Peripla_BP_6"/>
    <property type="match status" value="1"/>
</dbReference>
<keyword evidence="6" id="KW-1185">Reference proteome</keyword>
<organism evidence="5 6">
    <name type="scientific">Granulosicoccus antarcticus IMCC3135</name>
    <dbReference type="NCBI Taxonomy" id="1192854"/>
    <lineage>
        <taxon>Bacteria</taxon>
        <taxon>Pseudomonadati</taxon>
        <taxon>Pseudomonadota</taxon>
        <taxon>Gammaproteobacteria</taxon>
        <taxon>Chromatiales</taxon>
        <taxon>Granulosicoccaceae</taxon>
        <taxon>Granulosicoccus</taxon>
    </lineage>
</organism>
<dbReference type="PANTHER" id="PTHR30483:SF6">
    <property type="entry name" value="PERIPLASMIC BINDING PROTEIN OF ABC TRANSPORTER FOR NATURAL AMINO ACIDS"/>
    <property type="match status" value="1"/>
</dbReference>
<dbReference type="InterPro" id="IPR028081">
    <property type="entry name" value="Leu-bd"/>
</dbReference>
<feature type="chain" id="PRO_5016414432" description="Leucine-binding protein domain-containing protein" evidence="3">
    <location>
        <begin position="29"/>
        <end position="421"/>
    </location>
</feature>
<reference evidence="5 6" key="1">
    <citation type="submission" date="2016-12" db="EMBL/GenBank/DDBJ databases">
        <authorList>
            <person name="Song W.-J."/>
            <person name="Kurnit D.M."/>
        </authorList>
    </citation>
    <scope>NUCLEOTIDE SEQUENCE [LARGE SCALE GENOMIC DNA]</scope>
    <source>
        <strain evidence="5 6">IMCC3135</strain>
    </source>
</reference>
<dbReference type="Proteomes" id="UP000250079">
    <property type="component" value="Chromosome"/>
</dbReference>
<dbReference type="OrthoDB" id="7337537at2"/>
<protein>
    <recommendedName>
        <fullName evidence="4">Leucine-binding protein domain-containing protein</fullName>
    </recommendedName>
</protein>
<comment type="similarity">
    <text evidence="1">Belongs to the leucine-binding protein family.</text>
</comment>
<sequence>MESRNTSRYLITLLVVALSGMLSSTAIADKDIMVGHLTYHTGDYGSFGPFFDGVTDFTLAVINEDPPLGRRMSAIHQDIGTIGEERAVKKLLNIGKVEIVLNVAHEYLSYRDYLLKRISFLKKPLMPSVHGGAIDAMYGGNAEEPLFRGSPMDSAQSAAAMLYIKNSGKKSVVLVATESAGHLLQMEAAKKSAERLGIQVLKSMVIQDDWTDYSSVIEEIAEVQAEAVAVFSAPRSGGIFIKNAAEAGNSWFLVGTSEWQEQDFVKEATIEAVRKHEAVVMSAYAHARSPAWGYYKNAAEASDQIDVIGDVANSYALQYYDLLVASALAIEKAGKIDASKWASAMFAVTAGGGELVYSYAQGLAAIRAGKEINYDGVTGSMEFTDTGVVAGLFGIFEWASEDSVVQVSTADGDVVAELGQE</sequence>
<dbReference type="InterPro" id="IPR028082">
    <property type="entry name" value="Peripla_BP_I"/>
</dbReference>